<dbReference type="CDD" id="cd03228">
    <property type="entry name" value="ABCC_MRP_Like"/>
    <property type="match status" value="1"/>
</dbReference>
<organism evidence="10 11">
    <name type="scientific">Alkalibacterium iburiense</name>
    <dbReference type="NCBI Taxonomy" id="290589"/>
    <lineage>
        <taxon>Bacteria</taxon>
        <taxon>Bacillati</taxon>
        <taxon>Bacillota</taxon>
        <taxon>Bacilli</taxon>
        <taxon>Lactobacillales</taxon>
        <taxon>Carnobacteriaceae</taxon>
        <taxon>Alkalibacterium</taxon>
    </lineage>
</organism>
<keyword evidence="6 7" id="KW-0472">Membrane</keyword>
<dbReference type="InterPro" id="IPR011527">
    <property type="entry name" value="ABC1_TM_dom"/>
</dbReference>
<dbReference type="PROSITE" id="PS50893">
    <property type="entry name" value="ABC_TRANSPORTER_2"/>
    <property type="match status" value="1"/>
</dbReference>
<dbReference type="SUPFAM" id="SSF52540">
    <property type="entry name" value="P-loop containing nucleoside triphosphate hydrolases"/>
    <property type="match status" value="1"/>
</dbReference>
<comment type="subcellular location">
    <subcellularLocation>
        <location evidence="1">Cell membrane</location>
        <topology evidence="1">Multi-pass membrane protein</topology>
    </subcellularLocation>
</comment>
<dbReference type="CDD" id="cd07346">
    <property type="entry name" value="ABC_6TM_exporters"/>
    <property type="match status" value="1"/>
</dbReference>
<dbReference type="EMBL" id="BAAACW010000151">
    <property type="protein sequence ID" value="GAA0370595.1"/>
    <property type="molecule type" value="Genomic_DNA"/>
</dbReference>
<dbReference type="PANTHER" id="PTHR24221">
    <property type="entry name" value="ATP-BINDING CASSETTE SUB-FAMILY B"/>
    <property type="match status" value="1"/>
</dbReference>
<feature type="transmembrane region" description="Helical" evidence="7">
    <location>
        <begin position="153"/>
        <end position="169"/>
    </location>
</feature>
<evidence type="ECO:0000259" key="9">
    <source>
        <dbReference type="PROSITE" id="PS50929"/>
    </source>
</evidence>
<evidence type="ECO:0000256" key="3">
    <source>
        <dbReference type="ARBA" id="ARBA00022741"/>
    </source>
</evidence>
<dbReference type="SUPFAM" id="SSF90123">
    <property type="entry name" value="ABC transporter transmembrane region"/>
    <property type="match status" value="1"/>
</dbReference>
<name>A0ABP3HHZ8_9LACT</name>
<dbReference type="Pfam" id="PF00005">
    <property type="entry name" value="ABC_tran"/>
    <property type="match status" value="1"/>
</dbReference>
<feature type="transmembrane region" description="Helical" evidence="7">
    <location>
        <begin position="229"/>
        <end position="250"/>
    </location>
</feature>
<dbReference type="PANTHER" id="PTHR24221:SF654">
    <property type="entry name" value="ATP-BINDING CASSETTE SUB-FAMILY B MEMBER 6"/>
    <property type="match status" value="1"/>
</dbReference>
<evidence type="ECO:0000313" key="11">
    <source>
        <dbReference type="Proteomes" id="UP001501166"/>
    </source>
</evidence>
<keyword evidence="11" id="KW-1185">Reference proteome</keyword>
<evidence type="ECO:0000256" key="7">
    <source>
        <dbReference type="SAM" id="Phobius"/>
    </source>
</evidence>
<keyword evidence="4 10" id="KW-0067">ATP-binding</keyword>
<dbReference type="Proteomes" id="UP001501166">
    <property type="component" value="Unassembled WGS sequence"/>
</dbReference>
<evidence type="ECO:0000259" key="8">
    <source>
        <dbReference type="PROSITE" id="PS50893"/>
    </source>
</evidence>
<dbReference type="Pfam" id="PF00664">
    <property type="entry name" value="ABC_membrane"/>
    <property type="match status" value="1"/>
</dbReference>
<feature type="transmembrane region" description="Helical" evidence="7">
    <location>
        <begin position="256"/>
        <end position="279"/>
    </location>
</feature>
<keyword evidence="5 7" id="KW-1133">Transmembrane helix</keyword>
<dbReference type="InterPro" id="IPR036640">
    <property type="entry name" value="ABC1_TM_sf"/>
</dbReference>
<dbReference type="InterPro" id="IPR039421">
    <property type="entry name" value="Type_1_exporter"/>
</dbReference>
<dbReference type="RefSeq" id="WP_343756710.1">
    <property type="nucleotide sequence ID" value="NZ_BAAACW010000151.1"/>
</dbReference>
<dbReference type="Gene3D" id="1.20.1560.10">
    <property type="entry name" value="ABC transporter type 1, transmembrane domain"/>
    <property type="match status" value="1"/>
</dbReference>
<evidence type="ECO:0000313" key="10">
    <source>
        <dbReference type="EMBL" id="GAA0370595.1"/>
    </source>
</evidence>
<feature type="domain" description="ABC transporter" evidence="8">
    <location>
        <begin position="323"/>
        <end position="530"/>
    </location>
</feature>
<dbReference type="InterPro" id="IPR017871">
    <property type="entry name" value="ABC_transporter-like_CS"/>
</dbReference>
<dbReference type="SMART" id="SM00382">
    <property type="entry name" value="AAA"/>
    <property type="match status" value="1"/>
</dbReference>
<dbReference type="GO" id="GO:0005524">
    <property type="term" value="F:ATP binding"/>
    <property type="evidence" value="ECO:0007669"/>
    <property type="project" value="UniProtKB-KW"/>
</dbReference>
<proteinExistence type="predicted"/>
<evidence type="ECO:0000256" key="5">
    <source>
        <dbReference type="ARBA" id="ARBA00022989"/>
    </source>
</evidence>
<dbReference type="Gene3D" id="3.40.50.300">
    <property type="entry name" value="P-loop containing nucleotide triphosphate hydrolases"/>
    <property type="match status" value="1"/>
</dbReference>
<dbReference type="InterPro" id="IPR003593">
    <property type="entry name" value="AAA+_ATPase"/>
</dbReference>
<keyword evidence="3" id="KW-0547">Nucleotide-binding</keyword>
<comment type="caution">
    <text evidence="10">The sequence shown here is derived from an EMBL/GenBank/DDBJ whole genome shotgun (WGS) entry which is preliminary data.</text>
</comment>
<accession>A0ABP3HHZ8</accession>
<evidence type="ECO:0000256" key="4">
    <source>
        <dbReference type="ARBA" id="ARBA00022840"/>
    </source>
</evidence>
<evidence type="ECO:0000256" key="2">
    <source>
        <dbReference type="ARBA" id="ARBA00022692"/>
    </source>
</evidence>
<feature type="transmembrane region" description="Helical" evidence="7">
    <location>
        <begin position="12"/>
        <end position="35"/>
    </location>
</feature>
<evidence type="ECO:0000256" key="6">
    <source>
        <dbReference type="ARBA" id="ARBA00023136"/>
    </source>
</evidence>
<dbReference type="PROSITE" id="PS50929">
    <property type="entry name" value="ABC_TM1F"/>
    <property type="match status" value="1"/>
</dbReference>
<keyword evidence="2 7" id="KW-0812">Transmembrane</keyword>
<dbReference type="InterPro" id="IPR027417">
    <property type="entry name" value="P-loop_NTPase"/>
</dbReference>
<reference evidence="11" key="1">
    <citation type="journal article" date="2019" name="Int. J. Syst. Evol. Microbiol.">
        <title>The Global Catalogue of Microorganisms (GCM) 10K type strain sequencing project: providing services to taxonomists for standard genome sequencing and annotation.</title>
        <authorList>
            <consortium name="The Broad Institute Genomics Platform"/>
            <consortium name="The Broad Institute Genome Sequencing Center for Infectious Disease"/>
            <person name="Wu L."/>
            <person name="Ma J."/>
        </authorList>
    </citation>
    <scope>NUCLEOTIDE SEQUENCE [LARGE SCALE GENOMIC DNA]</scope>
    <source>
        <strain evidence="11">JCM 12662</strain>
    </source>
</reference>
<dbReference type="PROSITE" id="PS00211">
    <property type="entry name" value="ABC_TRANSPORTER_1"/>
    <property type="match status" value="1"/>
</dbReference>
<feature type="transmembrane region" description="Helical" evidence="7">
    <location>
        <begin position="47"/>
        <end position="70"/>
    </location>
</feature>
<sequence>MSHYFKLFWKENCIVIGLLFITGLCQTFVSVWMASALDYLVDQDLRGFLMVVLRILALFIVYLIFTHFQIVKISQAKQKMATAIRTDITTRIEKTSYNHFHDRQVGTYVSWLSNDIATIEVTAFDNLYQMLTGLIGSLTSIVALFFFHWSLGLWTLVIGGATILLPKIFQKQMGEASLFATKQSEHFLSHVSEYLAGFDTLFSYSLLNRITEKTKEASLALADAKNKQAFVVANVSILAILGNIVGQLSIGALTGYLSWVGIVSIGAFAATTNLAITIFNTIGSVSNQLSHIRAVRPIFEKFETIQEGDGNGHTTLTSQERGIRLKQLSYAYGEKEVLNGLTYDFALGGKYAIVGSSGSGKSTLLNILIGKLTDYSGSVTFSNQELNQLSGKALRDSILYIDQAPYLFSGTIRDNITLDEYFPEEALTQVIQEASLEDIIDKLPNGLDTSVGEAGRLLSGGQRQRIALARGLIRGKDIILVDEGTSSLDETSALKIEENLVNNPDLTVIMITHHLRDSIKEKLDGVLALS</sequence>
<feature type="domain" description="ABC transmembrane type-1" evidence="9">
    <location>
        <begin position="14"/>
        <end position="294"/>
    </location>
</feature>
<gene>
    <name evidence="10" type="ORF">GCM10008932_22600</name>
</gene>
<dbReference type="InterPro" id="IPR003439">
    <property type="entry name" value="ABC_transporter-like_ATP-bd"/>
</dbReference>
<protein>
    <submittedName>
        <fullName evidence="10">ABC transporter ATP-binding protein</fullName>
    </submittedName>
</protein>
<evidence type="ECO:0000256" key="1">
    <source>
        <dbReference type="ARBA" id="ARBA00004651"/>
    </source>
</evidence>